<reference evidence="1" key="1">
    <citation type="submission" date="2020-10" db="EMBL/GenBank/DDBJ databases">
        <title>Genome Sequence of ESBL Producing Zambian Clinical Strains.</title>
        <authorList>
            <person name="Shawa M."/>
            <person name="Furuta Y."/>
            <person name="Simbotwe M."/>
            <person name="Mulenga E."/>
            <person name="Mubanga M."/>
            <person name="Mulenga G."/>
            <person name="Kaile C."/>
            <person name="Zorigt T."/>
            <person name="Hang'ombe B."/>
            <person name="Higashi H."/>
        </authorList>
    </citation>
    <scope>NUCLEOTIDE SEQUENCE</scope>
    <source>
        <strain evidence="1">Zam_UTH_09</strain>
    </source>
</reference>
<dbReference type="InterPro" id="IPR037171">
    <property type="entry name" value="NagB/RpiA_transferase-like"/>
</dbReference>
<dbReference type="Pfam" id="PF01144">
    <property type="entry name" value="CoA_trans"/>
    <property type="match status" value="1"/>
</dbReference>
<organism evidence="1 2">
    <name type="scientific">Klebsiella pneumoniae</name>
    <dbReference type="NCBI Taxonomy" id="573"/>
    <lineage>
        <taxon>Bacteria</taxon>
        <taxon>Pseudomonadati</taxon>
        <taxon>Pseudomonadota</taxon>
        <taxon>Gammaproteobacteria</taxon>
        <taxon>Enterobacterales</taxon>
        <taxon>Enterobacteriaceae</taxon>
        <taxon>Klebsiella/Raoultella group</taxon>
        <taxon>Klebsiella</taxon>
        <taxon>Klebsiella pneumoniae complex</taxon>
    </lineage>
</organism>
<accession>A0A919HPI7</accession>
<proteinExistence type="predicted"/>
<dbReference type="GO" id="GO:0008410">
    <property type="term" value="F:CoA-transferase activity"/>
    <property type="evidence" value="ECO:0007669"/>
    <property type="project" value="InterPro"/>
</dbReference>
<gene>
    <name evidence="1" type="ORF">KPZU09_16560</name>
</gene>
<evidence type="ECO:0008006" key="3">
    <source>
        <dbReference type="Google" id="ProtNLM"/>
    </source>
</evidence>
<protein>
    <recommendedName>
        <fullName evidence="3">3-oxoadipate CoA-transferase</fullName>
    </recommendedName>
</protein>
<evidence type="ECO:0000313" key="1">
    <source>
        <dbReference type="EMBL" id="GHK51920.1"/>
    </source>
</evidence>
<dbReference type="SUPFAM" id="SSF100950">
    <property type="entry name" value="NagB/RpiA/CoA transferase-like"/>
    <property type="match status" value="1"/>
</dbReference>
<dbReference type="InterPro" id="IPR004163">
    <property type="entry name" value="CoA_transf_BS"/>
</dbReference>
<dbReference type="Proteomes" id="UP000655094">
    <property type="component" value="Unassembled WGS sequence"/>
</dbReference>
<dbReference type="AlphaFoldDB" id="A0A919HPI7"/>
<evidence type="ECO:0000313" key="2">
    <source>
        <dbReference type="Proteomes" id="UP000655094"/>
    </source>
</evidence>
<comment type="caution">
    <text evidence="1">The sequence shown here is derived from an EMBL/GenBank/DDBJ whole genome shotgun (WGS) entry which is preliminary data.</text>
</comment>
<dbReference type="EMBL" id="BNFF01000001">
    <property type="protein sequence ID" value="GHK51920.1"/>
    <property type="molecule type" value="Genomic_DNA"/>
</dbReference>
<dbReference type="InterPro" id="IPR004165">
    <property type="entry name" value="CoA_trans_fam_I"/>
</dbReference>
<name>A0A919HPI7_KLEPN</name>
<dbReference type="Gene3D" id="3.40.1080.10">
    <property type="entry name" value="Glutaconate Coenzyme A-transferase"/>
    <property type="match status" value="1"/>
</dbReference>
<dbReference type="PROSITE" id="PS01273">
    <property type="entry name" value="COA_TRANSF_1"/>
    <property type="match status" value="1"/>
</dbReference>
<sequence length="64" mass="6695">MRTTNNSAITAHHWSDLMIDKSVSTLSEAIAGIHDGATIMIGGFGPAGQPTFLIDALIDRALAT</sequence>